<dbReference type="Gene3D" id="3.40.50.1820">
    <property type="entry name" value="alpha/beta hydrolase"/>
    <property type="match status" value="1"/>
</dbReference>
<evidence type="ECO:0000256" key="2">
    <source>
        <dbReference type="PIRSR" id="PIRSR005211-1"/>
    </source>
</evidence>
<protein>
    <recommendedName>
        <fullName evidence="3">AB hydrolase-1 domain-containing protein</fullName>
    </recommendedName>
</protein>
<dbReference type="Pfam" id="PF00561">
    <property type="entry name" value="Abhydrolase_1"/>
    <property type="match status" value="1"/>
</dbReference>
<dbReference type="SUPFAM" id="SSF53474">
    <property type="entry name" value="alpha/beta-Hydrolases"/>
    <property type="match status" value="1"/>
</dbReference>
<dbReference type="EMBL" id="FNAC01000024">
    <property type="protein sequence ID" value="SDD32154.1"/>
    <property type="molecule type" value="Genomic_DNA"/>
</dbReference>
<sequence length="319" mass="37136">MPLQTTSTYQRPKWLFNGHLETIYPALFRKVELRQPQKERIVTRDGDFLELDWYRQKNDRLVIISHGLEGNSSRPYMLGMAKIFLQNQYDVLTWNYRGCGEELNQQPIFYHSGATYDLDEVVKRAETEYEYIYLVGFSLGGNLTLKYMGEKENEISAIKKAVAISVPLDLSASSKKISSRENKLYSERFLKTLREKVILKAQKYPEDIPVHLLRNIKTLGDFDDYFTGPLHGFKDSEDYYQQNSSLYFLDKIQKPTFILNAQNDPFLSTECFPTKLGRQLSKVYFEFPKHGGHVGFSAAKSGKPYYSEQRAFEFINLDL</sequence>
<feature type="active site" description="Charge relay system" evidence="2">
    <location>
        <position position="293"/>
    </location>
</feature>
<dbReference type="OrthoDB" id="332676at2"/>
<feature type="active site" description="Charge relay system" evidence="2">
    <location>
        <position position="264"/>
    </location>
</feature>
<feature type="domain" description="AB hydrolase-1" evidence="3">
    <location>
        <begin position="61"/>
        <end position="296"/>
    </location>
</feature>
<dbReference type="STRING" id="686796.SAMN04488104_102411"/>
<evidence type="ECO:0000313" key="5">
    <source>
        <dbReference type="Proteomes" id="UP000199060"/>
    </source>
</evidence>
<dbReference type="PANTHER" id="PTHR10794:SF94">
    <property type="entry name" value="ESTERASE YHET-RELATED"/>
    <property type="match status" value="1"/>
</dbReference>
<dbReference type="RefSeq" id="WP_087939924.1">
    <property type="nucleotide sequence ID" value="NZ_FNAC01000024.1"/>
</dbReference>
<comment type="similarity">
    <text evidence="1">Belongs to the AB hydrolase superfamily. AB hydrolase 4 family.</text>
</comment>
<dbReference type="InterPro" id="IPR050960">
    <property type="entry name" value="AB_hydrolase_4_sf"/>
</dbReference>
<dbReference type="GO" id="GO:0047372">
    <property type="term" value="F:monoacylglycerol lipase activity"/>
    <property type="evidence" value="ECO:0007669"/>
    <property type="project" value="TreeGrafter"/>
</dbReference>
<name>A0A1G6TTB2_9BACT</name>
<accession>A0A1G6TTB2</accession>
<reference evidence="5" key="1">
    <citation type="submission" date="2016-10" db="EMBL/GenBank/DDBJ databases">
        <authorList>
            <person name="Varghese N."/>
            <person name="Submissions S."/>
        </authorList>
    </citation>
    <scope>NUCLEOTIDE SEQUENCE [LARGE SCALE GENOMIC DNA]</scope>
    <source>
        <strain evidence="5">DSM 23095</strain>
    </source>
</reference>
<dbReference type="PIRSF" id="PIRSF005211">
    <property type="entry name" value="Ab_hydro_YheT"/>
    <property type="match status" value="1"/>
</dbReference>
<gene>
    <name evidence="4" type="ORF">SAMN04488104_102411</name>
</gene>
<dbReference type="AlphaFoldDB" id="A0A1G6TTB2"/>
<evidence type="ECO:0000259" key="3">
    <source>
        <dbReference type="Pfam" id="PF00561"/>
    </source>
</evidence>
<dbReference type="InterPro" id="IPR012020">
    <property type="entry name" value="ABHD4"/>
</dbReference>
<dbReference type="InterPro" id="IPR029058">
    <property type="entry name" value="AB_hydrolase_fold"/>
</dbReference>
<evidence type="ECO:0000256" key="1">
    <source>
        <dbReference type="ARBA" id="ARBA00010884"/>
    </source>
</evidence>
<dbReference type="Proteomes" id="UP000199060">
    <property type="component" value="Unassembled WGS sequence"/>
</dbReference>
<organism evidence="4 5">
    <name type="scientific">Algoriphagus faecimaris</name>
    <dbReference type="NCBI Taxonomy" id="686796"/>
    <lineage>
        <taxon>Bacteria</taxon>
        <taxon>Pseudomonadati</taxon>
        <taxon>Bacteroidota</taxon>
        <taxon>Cytophagia</taxon>
        <taxon>Cytophagales</taxon>
        <taxon>Cyclobacteriaceae</taxon>
        <taxon>Algoriphagus</taxon>
    </lineage>
</organism>
<evidence type="ECO:0000313" key="4">
    <source>
        <dbReference type="EMBL" id="SDD32154.1"/>
    </source>
</evidence>
<proteinExistence type="inferred from homology"/>
<dbReference type="GO" id="GO:0034338">
    <property type="term" value="F:short-chain carboxylesterase activity"/>
    <property type="evidence" value="ECO:0007669"/>
    <property type="project" value="TreeGrafter"/>
</dbReference>
<keyword evidence="5" id="KW-1185">Reference proteome</keyword>
<dbReference type="InterPro" id="IPR000073">
    <property type="entry name" value="AB_hydrolase_1"/>
</dbReference>
<dbReference type="PANTHER" id="PTHR10794">
    <property type="entry name" value="ABHYDROLASE DOMAIN-CONTAINING PROTEIN"/>
    <property type="match status" value="1"/>
</dbReference>
<feature type="active site" description="Charge relay system" evidence="2">
    <location>
        <position position="138"/>
    </location>
</feature>